<sequence>MKLPASTFYLPDPANSRAVRAIPKASQGHFVGEFVFGVEKPQRVGFESLLEFKAALCTVYRPGFVDLEEQIAPIAFRKQNGEIGHHHLDYRATFEGGMRIGIVVKPFYIAARSTFRAHIMAVAEAAMPAVVDRIAVVTEQHIHPVELYNATLFHAARRPVEEEDIAISHRAARLQAPVTVEHLMEQGRQDGVTLFGIARTIHRGDLRLVRKERIDGRALIAANDAKAAA</sequence>
<gene>
    <name evidence="1" type="ORF">ACFOM8_00015</name>
</gene>
<reference evidence="2" key="1">
    <citation type="journal article" date="2019" name="Int. J. Syst. Evol. Microbiol.">
        <title>The Global Catalogue of Microorganisms (GCM) 10K type strain sequencing project: providing services to taxonomists for standard genome sequencing and annotation.</title>
        <authorList>
            <consortium name="The Broad Institute Genomics Platform"/>
            <consortium name="The Broad Institute Genome Sequencing Center for Infectious Disease"/>
            <person name="Wu L."/>
            <person name="Ma J."/>
        </authorList>
    </citation>
    <scope>NUCLEOTIDE SEQUENCE [LARGE SCALE GENOMIC DNA]</scope>
    <source>
        <strain evidence="2">KCTC 42473</strain>
    </source>
</reference>
<proteinExistence type="predicted"/>
<dbReference type="Proteomes" id="UP001595539">
    <property type="component" value="Unassembled WGS sequence"/>
</dbReference>
<evidence type="ECO:0000313" key="2">
    <source>
        <dbReference type="Proteomes" id="UP001595539"/>
    </source>
</evidence>
<protein>
    <submittedName>
        <fullName evidence="1">Uncharacterized protein</fullName>
    </submittedName>
</protein>
<comment type="caution">
    <text evidence="1">The sequence shown here is derived from an EMBL/GenBank/DDBJ whole genome shotgun (WGS) entry which is preliminary data.</text>
</comment>
<dbReference type="RefSeq" id="WP_377758219.1">
    <property type="nucleotide sequence ID" value="NZ_JBHRXY010000001.1"/>
</dbReference>
<accession>A0ABV7TYG6</accession>
<dbReference type="EMBL" id="JBHRXY010000001">
    <property type="protein sequence ID" value="MFC3627826.1"/>
    <property type="molecule type" value="Genomic_DNA"/>
</dbReference>
<name>A0ABV7TYG6_9RHOB</name>
<organism evidence="1 2">
    <name type="scientific">Paracoccus angustae</name>
    <dbReference type="NCBI Taxonomy" id="1671480"/>
    <lineage>
        <taxon>Bacteria</taxon>
        <taxon>Pseudomonadati</taxon>
        <taxon>Pseudomonadota</taxon>
        <taxon>Alphaproteobacteria</taxon>
        <taxon>Rhodobacterales</taxon>
        <taxon>Paracoccaceae</taxon>
        <taxon>Paracoccus</taxon>
    </lineage>
</organism>
<keyword evidence="2" id="KW-1185">Reference proteome</keyword>
<evidence type="ECO:0000313" key="1">
    <source>
        <dbReference type="EMBL" id="MFC3627826.1"/>
    </source>
</evidence>